<dbReference type="EMBL" id="MDKC01000036">
    <property type="protein sequence ID" value="ODG90004.1"/>
    <property type="molecule type" value="Genomic_DNA"/>
</dbReference>
<name>A0ABX2ZKZ9_9BACI</name>
<dbReference type="Proteomes" id="UP000094580">
    <property type="component" value="Unassembled WGS sequence"/>
</dbReference>
<keyword evidence="1" id="KW-0175">Coiled coil</keyword>
<evidence type="ECO:0000313" key="3">
    <source>
        <dbReference type="Proteomes" id="UP000094580"/>
    </source>
</evidence>
<reference evidence="2 3" key="1">
    <citation type="submission" date="2016-07" db="EMBL/GenBank/DDBJ databases">
        <authorList>
            <person name="Townsley L."/>
            <person name="Shank E.A."/>
        </authorList>
    </citation>
    <scope>NUCLEOTIDE SEQUENCE [LARGE SCALE GENOMIC DNA]</scope>
    <source>
        <strain evidence="2 3">CH01</strain>
    </source>
</reference>
<feature type="coiled-coil region" evidence="1">
    <location>
        <begin position="122"/>
        <end position="149"/>
    </location>
</feature>
<protein>
    <submittedName>
        <fullName evidence="2">Uncharacterized protein</fullName>
    </submittedName>
</protein>
<dbReference type="RefSeq" id="WP_069035333.1">
    <property type="nucleotide sequence ID" value="NZ_MDKC01000036.1"/>
</dbReference>
<organism evidence="2 3">
    <name type="scientific">Gottfriedia luciferensis</name>
    <dbReference type="NCBI Taxonomy" id="178774"/>
    <lineage>
        <taxon>Bacteria</taxon>
        <taxon>Bacillati</taxon>
        <taxon>Bacillota</taxon>
        <taxon>Bacilli</taxon>
        <taxon>Bacillales</taxon>
        <taxon>Bacillaceae</taxon>
        <taxon>Gottfriedia</taxon>
    </lineage>
</organism>
<evidence type="ECO:0000313" key="2">
    <source>
        <dbReference type="EMBL" id="ODG90004.1"/>
    </source>
</evidence>
<accession>A0ABX2ZKZ9</accession>
<comment type="caution">
    <text evidence="2">The sequence shown here is derived from an EMBL/GenBank/DDBJ whole genome shotgun (WGS) entry which is preliminary data.</text>
</comment>
<proteinExistence type="predicted"/>
<evidence type="ECO:0000256" key="1">
    <source>
        <dbReference type="SAM" id="Coils"/>
    </source>
</evidence>
<sequence>MGLFINKNEHPDVFKNNETIQTPNQGLVRHNYLAELMEEQQKNNMSLEKSISELKPRYEQLEELQTNQWNHVKNQINSLIGSNHEREQFERIMIQRLNTSDANESLEKKSLIDKMISLNDAYTELAKRLEKSESDNQALSLQLDKLIEKQNEVAHGLLQQEEFQHGVLDRLDTQEAMMDRISHQLNNLRSIIFERASYITTKLEDSYKLTTDYIYKLINGTDKPKSYTTTVSTKKEEKQKQAD</sequence>
<gene>
    <name evidence="2" type="ORF">BED47_14155</name>
</gene>
<keyword evidence="3" id="KW-1185">Reference proteome</keyword>